<sequence>MKTFKTLTLAALLGLSAAPALAAPDAPAAAAQQAKGEFVTAHVNGLVCDFCAQSIQKVFKKEAAVKGVHVDLDSGEIHISMKPGQSMDDAAIEKLIRKSGYSLTSIEREAAE</sequence>
<dbReference type="CDD" id="cd00371">
    <property type="entry name" value="HMA"/>
    <property type="match status" value="1"/>
</dbReference>
<feature type="chain" id="PRO_5001619811" description="HMA domain-containing protein" evidence="1">
    <location>
        <begin position="23"/>
        <end position="112"/>
    </location>
</feature>
<dbReference type="EMBL" id="ARYM01000010">
    <property type="protein sequence ID" value="KCZ98489.1"/>
    <property type="molecule type" value="Genomic_DNA"/>
</dbReference>
<dbReference type="SUPFAM" id="SSF55008">
    <property type="entry name" value="HMA, heavy metal-associated domain"/>
    <property type="match status" value="1"/>
</dbReference>
<dbReference type="Gene3D" id="3.30.70.100">
    <property type="match status" value="1"/>
</dbReference>
<accession>A0A062VIU1</accession>
<dbReference type="Pfam" id="PF00403">
    <property type="entry name" value="HMA"/>
    <property type="match status" value="1"/>
</dbReference>
<protein>
    <recommendedName>
        <fullName evidence="2">HMA domain-containing protein</fullName>
    </recommendedName>
</protein>
<feature type="domain" description="HMA" evidence="2">
    <location>
        <begin position="37"/>
        <end position="104"/>
    </location>
</feature>
<name>A0A062VIU1_9PROT</name>
<proteinExistence type="predicted"/>
<dbReference type="InterPro" id="IPR006121">
    <property type="entry name" value="HMA_dom"/>
</dbReference>
<evidence type="ECO:0000313" key="3">
    <source>
        <dbReference type="EMBL" id="KCZ98489.1"/>
    </source>
</evidence>
<organism evidence="3 4">
    <name type="scientific">Hyphomonas polymorpha PS728</name>
    <dbReference type="NCBI Taxonomy" id="1280954"/>
    <lineage>
        <taxon>Bacteria</taxon>
        <taxon>Pseudomonadati</taxon>
        <taxon>Pseudomonadota</taxon>
        <taxon>Alphaproteobacteria</taxon>
        <taxon>Hyphomonadales</taxon>
        <taxon>Hyphomonadaceae</taxon>
        <taxon>Hyphomonas</taxon>
    </lineage>
</organism>
<dbReference type="PATRIC" id="fig|1280954.3.peg.1979"/>
<keyword evidence="4" id="KW-1185">Reference proteome</keyword>
<evidence type="ECO:0000259" key="2">
    <source>
        <dbReference type="PROSITE" id="PS50846"/>
    </source>
</evidence>
<dbReference type="InterPro" id="IPR036163">
    <property type="entry name" value="HMA_dom_sf"/>
</dbReference>
<dbReference type="OrthoDB" id="9801832at2"/>
<evidence type="ECO:0000256" key="1">
    <source>
        <dbReference type="SAM" id="SignalP"/>
    </source>
</evidence>
<dbReference type="GO" id="GO:0046872">
    <property type="term" value="F:metal ion binding"/>
    <property type="evidence" value="ECO:0007669"/>
    <property type="project" value="InterPro"/>
</dbReference>
<reference evidence="3 4" key="1">
    <citation type="journal article" date="2014" name="Antonie Van Leeuwenhoek">
        <title>Hyphomonas beringensis sp. nov. and Hyphomonas chukchiensis sp. nov., isolated from surface seawater of the Bering Sea and Chukchi Sea.</title>
        <authorList>
            <person name="Li C."/>
            <person name="Lai Q."/>
            <person name="Li G."/>
            <person name="Dong C."/>
            <person name="Wang J."/>
            <person name="Liao Y."/>
            <person name="Shao Z."/>
        </authorList>
    </citation>
    <scope>NUCLEOTIDE SEQUENCE [LARGE SCALE GENOMIC DNA]</scope>
    <source>
        <strain evidence="3 4">PS728</strain>
    </source>
</reference>
<comment type="caution">
    <text evidence="3">The sequence shown here is derived from an EMBL/GenBank/DDBJ whole genome shotgun (WGS) entry which is preliminary data.</text>
</comment>
<dbReference type="eggNOG" id="COG2608">
    <property type="taxonomic scope" value="Bacteria"/>
</dbReference>
<dbReference type="STRING" id="1280954.HPO_09760"/>
<dbReference type="AlphaFoldDB" id="A0A062VIU1"/>
<feature type="signal peptide" evidence="1">
    <location>
        <begin position="1"/>
        <end position="22"/>
    </location>
</feature>
<gene>
    <name evidence="3" type="ORF">HPO_09760</name>
</gene>
<evidence type="ECO:0000313" key="4">
    <source>
        <dbReference type="Proteomes" id="UP000027100"/>
    </source>
</evidence>
<dbReference type="PROSITE" id="PS50846">
    <property type="entry name" value="HMA_2"/>
    <property type="match status" value="1"/>
</dbReference>
<keyword evidence="1" id="KW-0732">Signal</keyword>
<dbReference type="RefSeq" id="WP_051612496.1">
    <property type="nucleotide sequence ID" value="NZ_ARYM01000010.1"/>
</dbReference>
<dbReference type="Proteomes" id="UP000027100">
    <property type="component" value="Unassembled WGS sequence"/>
</dbReference>